<accession>A0A7S2V769</accession>
<proteinExistence type="predicted"/>
<dbReference type="EMBL" id="HBHR01020144">
    <property type="protein sequence ID" value="CAD9871566.1"/>
    <property type="molecule type" value="Transcribed_RNA"/>
</dbReference>
<dbReference type="AlphaFoldDB" id="A0A7S2V769"/>
<organism evidence="1">
    <name type="scientific">Fibrocapsa japonica</name>
    <dbReference type="NCBI Taxonomy" id="94617"/>
    <lineage>
        <taxon>Eukaryota</taxon>
        <taxon>Sar</taxon>
        <taxon>Stramenopiles</taxon>
        <taxon>Ochrophyta</taxon>
        <taxon>Raphidophyceae</taxon>
        <taxon>Chattonellales</taxon>
        <taxon>Chattonellaceae</taxon>
        <taxon>Fibrocapsa</taxon>
    </lineage>
</organism>
<reference evidence="1" key="1">
    <citation type="submission" date="2021-01" db="EMBL/GenBank/DDBJ databases">
        <authorList>
            <person name="Corre E."/>
            <person name="Pelletier E."/>
            <person name="Niang G."/>
            <person name="Scheremetjew M."/>
            <person name="Finn R."/>
            <person name="Kale V."/>
            <person name="Holt S."/>
            <person name="Cochrane G."/>
            <person name="Meng A."/>
            <person name="Brown T."/>
            <person name="Cohen L."/>
        </authorList>
    </citation>
    <scope>NUCLEOTIDE SEQUENCE</scope>
    <source>
        <strain evidence="1">CCMP1661</strain>
    </source>
</reference>
<evidence type="ECO:0000313" key="1">
    <source>
        <dbReference type="EMBL" id="CAD9871566.1"/>
    </source>
</evidence>
<sequence>MDADFVIPAGGSSLAFAVFDNFSHGHVINGVEKLNTIQKTFVNSHAIFVRPNPDAFMMLQTSMNSGKVTMLLANDIDEAVSAIFDIYTKASDTRKKEIQLDYFKKTDNTLTGPSTAREIANTLLCSQLSIPENECSLLLDTCSLRNLMAIDQSAIMESCPVEAESAQMLSDFFSASSFFS</sequence>
<name>A0A7S2V769_9STRA</name>
<protein>
    <submittedName>
        <fullName evidence="1">Uncharacterized protein</fullName>
    </submittedName>
</protein>
<gene>
    <name evidence="1" type="ORF">FJAP1339_LOCUS10242</name>
</gene>